<gene>
    <name evidence="4" type="ORF">HID58_020778</name>
</gene>
<feature type="region of interest" description="Disordered" evidence="2">
    <location>
        <begin position="927"/>
        <end position="953"/>
    </location>
</feature>
<feature type="compositionally biased region" description="Basic and acidic residues" evidence="2">
    <location>
        <begin position="927"/>
        <end position="940"/>
    </location>
</feature>
<dbReference type="InterPro" id="IPR000504">
    <property type="entry name" value="RRM_dom"/>
</dbReference>
<evidence type="ECO:0000256" key="2">
    <source>
        <dbReference type="SAM" id="MobiDB-lite"/>
    </source>
</evidence>
<feature type="region of interest" description="Disordered" evidence="2">
    <location>
        <begin position="2076"/>
        <end position="2126"/>
    </location>
</feature>
<feature type="region of interest" description="Disordered" evidence="2">
    <location>
        <begin position="2948"/>
        <end position="2986"/>
    </location>
</feature>
<feature type="compositionally biased region" description="Basic and acidic residues" evidence="2">
    <location>
        <begin position="3029"/>
        <end position="3046"/>
    </location>
</feature>
<dbReference type="Pfam" id="PF10536">
    <property type="entry name" value="PMD"/>
    <property type="match status" value="4"/>
</dbReference>
<feature type="domain" description="RRM" evidence="3">
    <location>
        <begin position="202"/>
        <end position="278"/>
    </location>
</feature>
<comment type="caution">
    <text evidence="4">The sequence shown here is derived from an EMBL/GenBank/DDBJ whole genome shotgun (WGS) entry which is preliminary data.</text>
</comment>
<reference evidence="4 5" key="1">
    <citation type="submission" date="2021-05" db="EMBL/GenBank/DDBJ databases">
        <title>Genome Assembly of Synthetic Allotetraploid Brassica napus Reveals Homoeologous Exchanges between Subgenomes.</title>
        <authorList>
            <person name="Davis J.T."/>
        </authorList>
    </citation>
    <scope>NUCLEOTIDE SEQUENCE [LARGE SCALE GENOMIC DNA]</scope>
    <source>
        <strain evidence="5">cv. Da-Ae</strain>
        <tissue evidence="4">Seedling</tissue>
    </source>
</reference>
<dbReference type="Pfam" id="PF23182">
    <property type="entry name" value="PABC_AtC3H46"/>
    <property type="match status" value="1"/>
</dbReference>
<dbReference type="Pfam" id="PF00076">
    <property type="entry name" value="RRM_1"/>
    <property type="match status" value="1"/>
</dbReference>
<feature type="region of interest" description="Disordered" evidence="2">
    <location>
        <begin position="1031"/>
        <end position="1054"/>
    </location>
</feature>
<dbReference type="Gene3D" id="3.30.70.330">
    <property type="match status" value="1"/>
</dbReference>
<feature type="region of interest" description="Disordered" evidence="2">
    <location>
        <begin position="2142"/>
        <end position="2165"/>
    </location>
</feature>
<dbReference type="InterPro" id="IPR056276">
    <property type="entry name" value="AtC3H46-like_PABC-like"/>
</dbReference>
<dbReference type="InterPro" id="IPR012677">
    <property type="entry name" value="Nucleotide-bd_a/b_plait_sf"/>
</dbReference>
<dbReference type="InterPro" id="IPR034365">
    <property type="entry name" value="AtC3H46-like_RRM"/>
</dbReference>
<feature type="compositionally biased region" description="Basic and acidic residues" evidence="2">
    <location>
        <begin position="1501"/>
        <end position="1513"/>
    </location>
</feature>
<feature type="compositionally biased region" description="Polar residues" evidence="2">
    <location>
        <begin position="2967"/>
        <end position="2978"/>
    </location>
</feature>
<sequence length="3093" mass="351705">MDPDDPTSIIFKKIRTLEPDNAPKLIGYFLLQDMEQTDLIRLAFGPDTLLHTFCRQAKSHLGLSSKPISIHQTLSQSSPSNGFSTNPNPNFDSRPFLEGSLLEDPFVNLHKRSFSANEACLEPEEPGFGAGYRFPQTEAGLVDGFGSSSGESGYVCLQREEMMRMKLAQQQRVVQLMALRQGEESGYCYSPSRHERDDLVSRQIYLTFPSESSFTDADVSSYFSDFGAVEDVRIPYQQQRMYGFVTFSNAETVRTILARGNPHFICESRVLVKPYKEKGKILQNKWQQQQLQQVLERGSYSPSSSPSEMDLYECHLGPRMFSSNTQEMMRRKADLQHAIERSLSIGSPSHLSPRFNHSLLFQPESSMEETTEGDIHLVPNNNKNVDTVTSSTTGKRRVRRKLFLIACLVSLLSLKKHSKLSLIPKQRNGVERTRDPCCLMKTHFLKPYVTSIDGPVAELPPRRRVSVSSSSDVKVLSLRRFDNGVGSTDRNFTSWMRKMEALHEPTWRKAGIFEAIKASTFKISKNPSLIQALVEKWCPETKSFVFPWGEATITLEDVMVLLGFSVLGSSVCASVESSEMRGAVKKLEKARTMIMGGKGGQVRQSQWTLRFRDRDDDSLEHEAFLAMWLSILVFPHMSRRSISRRVFPVAVRLARGERVALAPAVLASVYRDLGAITGDDESYHPKSLLKLVQVWTWERFKNVRPKAKEIPKGEPRISRWEGLQKKYENVRMSLDDFEWRPYTKPLQNWNPLRFYVEEAMWIPIDNGIDDEFVAFARCVRSSKLVGIGFVEDYYPNRVAMQFGFSQDLPGLVTRHSSDFTEKEAWDDYNKSLVGLKLYMPSRLATGSVTARYRDWWSKSVSQFLGFEDSNETCNARNRVDDDASPEVLPLSQLLQKMGEGFPAEFKRPRKLRIARLEKTLSELFHKELAKRTSEDPRAREDDDDDENHMDSYDDITISQLVKCRKKDGGDVSGSLGIRRRDKDDNNDSRICQELASKDDETAAPQVIEPQNDEEETRSEAVETVKAYNRGASIEPRGTFSEGGEDFGNDKKLGNQKKPYPNWTICLTFEQLMAPPSQNIPLPSLTSTDESKLDLKALSLSVSFHGWREANSPFKSWAIKMSSLHRPTWRKAGIFEAEEWVKIRKGSSAHLVTKLQWMGRFMGTWGELEHAAFLGLWLSYFVFPTRYCHVDKAVLSIAIHLSRGTRIALAPPVLAHLYADLSLLKEHIRGFKTVMLNEKVELSALFKLVQVWTWERFRELRPNNTNPLRQGEPRLALWDEPIQKRAKRPVRMRTKRNVREILANSKMESFEWRPYTKAVRNWEFPKFYPEKAKSVPVGPDLDEDFISFARCIKVSELVGKDSVECYFPNRVASQFGLLQDVPCPVNQSNLFKEAAWDEYNKPIDGLTLFVPFRSSVSSFTSVYCVWWRKGKRAVELAESLGDDGTSKPVPSGSKKSLKRVSKEDETQMDRYKTQVPPRNIRRGDDDASEPVASGSKKSMKRVSKEDETQIDRYKRQVPPRNIRRGDDDASELVASGSKKSMKRVCKEDETQIDRYKRQVPPRNIRRGDDDASEPVASGSKKRKSMKRVCKEDEKQVPSEKHEEDDGLSVGQAMRMRKKNTDVCSSDENHSLDSPPKVLPSREVGQKLRKEFSEKLKRSRYLSGGSASREVPTNELFNKEVVKKKSEHLGDKRAREDDDNITTAEMVIDREKGVRDGSESLGKRNSRRLERDNNNDSWIRQKIAYEDETVAQRKETGNKAGKSKVRSSGDGNNSSDPRLGANERVVDIVVSRPETRQECEDEVGVKAEKEKAIVGGRSKEAKCLIHEDGENLRSNEKEEDGKSLKQTNLAIDEISLSLEARSEANKLPRQSRLKALSLSVSFNGWRMATSAFKSLAIKICYSSFKWCKDCSCSSCTCTLLVQAWTYERFKELRPKHTNPLLKGDPRLALWDDLKQKKTKSNANSKVESFEWRPYTKANLDEELISFARCIKASRLVGMDSMEHYFPNRVASQFGLLQDVPCPVVKRRNNLSKEAAWEEYNKSIDGLTLYIPSRSAVSCFTSMFCEWWRKGKRAVELAESLGDDDTSKPVPSGSKKWKSMKRVCKDDETHMDQVPSEKDEEDDSLTIGQEEVVKRKREHLGDKRACEDGVGDASESLGKRNSSRLERDNNDSWIRQKIATKDETAARREETGNKAGKDTVLSSAKVDIVVSRPETRQNCYDVVDENRSKAEKKKTIVAGGCKEAKCMIHEDGETQRSNEKEDVEDSLKQTNLAIDELALSLEAQTALSYCYIPSRNERDDSVSRQIYLTFHLKAPSLMKTSLLISGNVKRESSHHCFFCDGIFFEDYIGSLNLTRRKERSFKSNVPTTQVATANGERELFCLFNERSLSIDSPAHLPPRFNYSLLFQPQKWSFSDDKVGDHASPEVQPLSGVLQKMGDVMESEIKKCKTGGCGESVVIDVPLSELFHKELARRSKRYGGDASGSLGIRRRDNNDSRVCQELASGDAETVAPSSIVRTHFFQKPCFTTSMYDSESSPPDLKALSLSVSFPGWRKATSAFKSWATKIFVTQVTWMGRFMDSGDELEVEVEVEHAAFLGLWLSYFVFPTRYCHVDKAVLPIALHLSRGSRIALAPPVWTWERFRELRPNNTNQLRQGDPRLALWDEAKQKTMRSNVRKMTKSNVREILANSKMESFEWRPYTKAVKNWKIPQFYPEKAMWVPVGPDDLDEEFISFARCIKVSELVGMDIVEHYFPNRVASQFGLLQDVPCHVNRNNLFKEAAWDEYTKPMDGLTLYIPSRSVISCFTSMFCEWWRKGSPVVESLTPRNIIRGSDHDTSEHVPSGSKKRKLVKRVCKKDETRMDLYQTQVPSEKKQEDDSLTISQVMRSRKKNTAAMCSSTVVPLREVRAREDGVRDAAEAPGKRNHRREADNKGSWIRQKIAYEDETVATLKIKQRSEEEEEETGNKAGKNMVLSSANGNNSSDPPLGANGGVDIVVSRPKTRNCDDEVDVNGIKAEKEKTIVAGGTKEAKCVIHEDGENQRSSEKEDDGKSLKQTNLAIDEISLSLEARMVKVEKTLAKIREWKTIERNNQDKNGITA</sequence>
<feature type="region of interest" description="Disordered" evidence="2">
    <location>
        <begin position="966"/>
        <end position="1018"/>
    </location>
</feature>
<feature type="compositionally biased region" description="Basic and acidic residues" evidence="2">
    <location>
        <begin position="1705"/>
        <end position="1732"/>
    </location>
</feature>
<protein>
    <recommendedName>
        <fullName evidence="3">RRM domain-containing protein</fullName>
    </recommendedName>
</protein>
<feature type="compositionally biased region" description="Basic and acidic residues" evidence="2">
    <location>
        <begin position="1675"/>
        <end position="1694"/>
    </location>
</feature>
<feature type="region of interest" description="Disordered" evidence="2">
    <location>
        <begin position="3029"/>
        <end position="3048"/>
    </location>
</feature>
<feature type="compositionally biased region" description="Basic and acidic residues" evidence="2">
    <location>
        <begin position="1642"/>
        <end position="1654"/>
    </location>
</feature>
<name>A0ABQ8CUK3_BRANA</name>
<dbReference type="InterPro" id="IPR044824">
    <property type="entry name" value="MAIN-like"/>
</dbReference>
<dbReference type="SMART" id="SM00360">
    <property type="entry name" value="RRM"/>
    <property type="match status" value="1"/>
</dbReference>
<organism evidence="4 5">
    <name type="scientific">Brassica napus</name>
    <name type="common">Rape</name>
    <dbReference type="NCBI Taxonomy" id="3708"/>
    <lineage>
        <taxon>Eukaryota</taxon>
        <taxon>Viridiplantae</taxon>
        <taxon>Streptophyta</taxon>
        <taxon>Embryophyta</taxon>
        <taxon>Tracheophyta</taxon>
        <taxon>Spermatophyta</taxon>
        <taxon>Magnoliopsida</taxon>
        <taxon>eudicotyledons</taxon>
        <taxon>Gunneridae</taxon>
        <taxon>Pentapetalae</taxon>
        <taxon>rosids</taxon>
        <taxon>malvids</taxon>
        <taxon>Brassicales</taxon>
        <taxon>Brassicaceae</taxon>
        <taxon>Brassiceae</taxon>
        <taxon>Brassica</taxon>
    </lineage>
</organism>
<keyword evidence="5" id="KW-1185">Reference proteome</keyword>
<feature type="compositionally biased region" description="Basic and acidic residues" evidence="2">
    <location>
        <begin position="1543"/>
        <end position="1555"/>
    </location>
</feature>
<evidence type="ECO:0000259" key="3">
    <source>
        <dbReference type="PROSITE" id="PS50102"/>
    </source>
</evidence>
<feature type="compositionally biased region" description="Basic and acidic residues" evidence="2">
    <location>
        <begin position="978"/>
        <end position="987"/>
    </location>
</feature>
<dbReference type="InterPro" id="IPR019557">
    <property type="entry name" value="AminoTfrase-like_pln_mobile"/>
</dbReference>
<dbReference type="Proteomes" id="UP000824890">
    <property type="component" value="Unassembled WGS sequence"/>
</dbReference>
<feature type="compositionally biased region" description="Basic and acidic residues" evidence="2">
    <location>
        <begin position="1459"/>
        <end position="1471"/>
    </location>
</feature>
<dbReference type="PROSITE" id="PS50102">
    <property type="entry name" value="RRM"/>
    <property type="match status" value="1"/>
</dbReference>
<dbReference type="SUPFAM" id="SSF54928">
    <property type="entry name" value="RNA-binding domain, RBD"/>
    <property type="match status" value="1"/>
</dbReference>
<dbReference type="InterPro" id="IPR035979">
    <property type="entry name" value="RBD_domain_sf"/>
</dbReference>
<evidence type="ECO:0000313" key="4">
    <source>
        <dbReference type="EMBL" id="KAH0920760.1"/>
    </source>
</evidence>
<evidence type="ECO:0000256" key="1">
    <source>
        <dbReference type="PROSITE-ProRule" id="PRU00176"/>
    </source>
</evidence>
<feature type="compositionally biased region" description="Basic and acidic residues" evidence="2">
    <location>
        <begin position="1587"/>
        <end position="1602"/>
    </location>
</feature>
<proteinExistence type="predicted"/>
<dbReference type="PANTHER" id="PTHR46033">
    <property type="entry name" value="PROTEIN MAIN-LIKE 2"/>
    <property type="match status" value="1"/>
</dbReference>
<dbReference type="PANTHER" id="PTHR46033:SF85">
    <property type="entry name" value="RRM DOMAIN-CONTAINING PROTEIN"/>
    <property type="match status" value="1"/>
</dbReference>
<feature type="compositionally biased region" description="Basic and acidic residues" evidence="2">
    <location>
        <begin position="2100"/>
        <end position="2114"/>
    </location>
</feature>
<dbReference type="CDD" id="cd12458">
    <property type="entry name" value="RRM_AtC3H46_like"/>
    <property type="match status" value="1"/>
</dbReference>
<accession>A0ABQ8CUK3</accession>
<dbReference type="EMBL" id="JAGKQM010000006">
    <property type="protein sequence ID" value="KAH0920760.1"/>
    <property type="molecule type" value="Genomic_DNA"/>
</dbReference>
<keyword evidence="1" id="KW-0694">RNA-binding</keyword>
<feature type="region of interest" description="Disordered" evidence="2">
    <location>
        <begin position="1438"/>
        <end position="1779"/>
    </location>
</feature>
<feature type="region of interest" description="Disordered" evidence="2">
    <location>
        <begin position="2905"/>
        <end position="2926"/>
    </location>
</feature>
<evidence type="ECO:0000313" key="5">
    <source>
        <dbReference type="Proteomes" id="UP000824890"/>
    </source>
</evidence>